<keyword evidence="3 6" id="KW-0479">Metal-binding</keyword>
<feature type="binding site" description="covalent" evidence="6">
    <location>
        <position position="137"/>
    </location>
    <ligand>
        <name>heme c</name>
        <dbReference type="ChEBI" id="CHEBI:61717"/>
    </ligand>
</feature>
<dbReference type="InterPro" id="IPR009056">
    <property type="entry name" value="Cyt_c-like_dom"/>
</dbReference>
<evidence type="ECO:0000256" key="7">
    <source>
        <dbReference type="SAM" id="MobiDB-lite"/>
    </source>
</evidence>
<evidence type="ECO:0000256" key="2">
    <source>
        <dbReference type="ARBA" id="ARBA00022617"/>
    </source>
</evidence>
<dbReference type="SUPFAM" id="SSF46626">
    <property type="entry name" value="Cytochrome c"/>
    <property type="match status" value="1"/>
</dbReference>
<dbReference type="InterPro" id="IPR002324">
    <property type="entry name" value="Cyt_c_ID"/>
</dbReference>
<feature type="binding site" description="covalent" evidence="6">
    <location>
        <position position="186"/>
    </location>
    <ligand>
        <name>heme c</name>
        <dbReference type="ChEBI" id="CHEBI:61717"/>
    </ligand>
</feature>
<sequence>MRTRNLLLASLLVALYGCQPETPAQKSAAPAAETAAAPAPAEPAAPAAMTPAPAAAPVKAAAPAPAEKAAPAAQEKPATVKKETAKPATPSTTAPASVPPAAKAEPVPAPAAVKPEVPPVAAVSEADGLALAKKNNCMACHAIDKKVVGPAWKDVAAKYRGDVGAEARLMDKIAKGGSGAWGSMAMPANPKISEADRRALARFVLSLK</sequence>
<dbReference type="GO" id="GO:0020037">
    <property type="term" value="F:heme binding"/>
    <property type="evidence" value="ECO:0007669"/>
    <property type="project" value="InterPro"/>
</dbReference>
<keyword evidence="2 6" id="KW-0349">Heme</keyword>
<dbReference type="RefSeq" id="WP_246487398.1">
    <property type="nucleotide sequence ID" value="NZ_AP019536.1"/>
</dbReference>
<evidence type="ECO:0000256" key="6">
    <source>
        <dbReference type="PIRSR" id="PIRSR602324-1"/>
    </source>
</evidence>
<evidence type="ECO:0000256" key="3">
    <source>
        <dbReference type="ARBA" id="ARBA00022723"/>
    </source>
</evidence>
<dbReference type="KEGG" id="fku:FGKAn22_21430"/>
<dbReference type="InterPro" id="IPR036909">
    <property type="entry name" value="Cyt_c-like_dom_sf"/>
</dbReference>
<reference evidence="9 10" key="1">
    <citation type="submission" date="2019-03" db="EMBL/GenBank/DDBJ databases">
        <title>Complete genome sequence of Ferrigenium kumadai strain An22, a microaerophilic iron-oxidizing bacterium isolated from a paddy field soil.</title>
        <authorList>
            <person name="Watanabe T."/>
            <person name="Asakawa S."/>
        </authorList>
    </citation>
    <scope>NUCLEOTIDE SEQUENCE [LARGE SCALE GENOMIC DNA]</scope>
    <source>
        <strain evidence="9 10">An22</strain>
    </source>
</reference>
<dbReference type="Gene3D" id="1.10.760.10">
    <property type="entry name" value="Cytochrome c-like domain"/>
    <property type="match status" value="1"/>
</dbReference>
<evidence type="ECO:0000256" key="5">
    <source>
        <dbReference type="ARBA" id="ARBA00023004"/>
    </source>
</evidence>
<evidence type="ECO:0000256" key="1">
    <source>
        <dbReference type="ARBA" id="ARBA00022448"/>
    </source>
</evidence>
<feature type="compositionally biased region" description="Low complexity" evidence="7">
    <location>
        <begin position="86"/>
        <end position="113"/>
    </location>
</feature>
<comment type="PTM">
    <text evidence="6">Binds 1 heme c group covalently per subunit.</text>
</comment>
<evidence type="ECO:0000259" key="8">
    <source>
        <dbReference type="PROSITE" id="PS51007"/>
    </source>
</evidence>
<protein>
    <recommendedName>
        <fullName evidence="8">Cytochrome c domain-containing protein</fullName>
    </recommendedName>
</protein>
<dbReference type="PROSITE" id="PS51257">
    <property type="entry name" value="PROKAR_LIPOPROTEIN"/>
    <property type="match status" value="1"/>
</dbReference>
<name>A0AAN1T0G0_9PROT</name>
<evidence type="ECO:0000313" key="9">
    <source>
        <dbReference type="EMBL" id="BBJ00451.1"/>
    </source>
</evidence>
<feature type="compositionally biased region" description="Low complexity" evidence="7">
    <location>
        <begin position="27"/>
        <end position="77"/>
    </location>
</feature>
<dbReference type="Proteomes" id="UP001319121">
    <property type="component" value="Chromosome"/>
</dbReference>
<accession>A0AAN1T0G0</accession>
<gene>
    <name evidence="9" type="ORF">FGKAn22_21430</name>
</gene>
<dbReference type="PRINTS" id="PR00606">
    <property type="entry name" value="CYTCHROMECID"/>
</dbReference>
<dbReference type="AlphaFoldDB" id="A0AAN1T0G0"/>
<dbReference type="Pfam" id="PF00034">
    <property type="entry name" value="Cytochrom_C"/>
    <property type="match status" value="1"/>
</dbReference>
<evidence type="ECO:0000313" key="10">
    <source>
        <dbReference type="Proteomes" id="UP001319121"/>
    </source>
</evidence>
<organism evidence="9 10">
    <name type="scientific">Ferrigenium kumadai</name>
    <dbReference type="NCBI Taxonomy" id="1682490"/>
    <lineage>
        <taxon>Bacteria</taxon>
        <taxon>Pseudomonadati</taxon>
        <taxon>Pseudomonadota</taxon>
        <taxon>Betaproteobacteria</taxon>
        <taxon>Nitrosomonadales</taxon>
        <taxon>Gallionellaceae</taxon>
        <taxon>Ferrigenium</taxon>
    </lineage>
</organism>
<keyword evidence="10" id="KW-1185">Reference proteome</keyword>
<dbReference type="GO" id="GO:0009055">
    <property type="term" value="F:electron transfer activity"/>
    <property type="evidence" value="ECO:0007669"/>
    <property type="project" value="InterPro"/>
</dbReference>
<keyword evidence="5 6" id="KW-0408">Iron</keyword>
<feature type="domain" description="Cytochrome c" evidence="8">
    <location>
        <begin position="123"/>
        <end position="208"/>
    </location>
</feature>
<dbReference type="PROSITE" id="PS51007">
    <property type="entry name" value="CYTC"/>
    <property type="match status" value="1"/>
</dbReference>
<feature type="binding site" description="covalent" evidence="6">
    <location>
        <position position="141"/>
    </location>
    <ligand>
        <name>heme c</name>
        <dbReference type="ChEBI" id="CHEBI:61717"/>
    </ligand>
</feature>
<evidence type="ECO:0000256" key="4">
    <source>
        <dbReference type="ARBA" id="ARBA00022982"/>
    </source>
</evidence>
<proteinExistence type="predicted"/>
<dbReference type="EMBL" id="AP019536">
    <property type="protein sequence ID" value="BBJ00451.1"/>
    <property type="molecule type" value="Genomic_DNA"/>
</dbReference>
<dbReference type="GO" id="GO:0005506">
    <property type="term" value="F:iron ion binding"/>
    <property type="evidence" value="ECO:0007669"/>
    <property type="project" value="InterPro"/>
</dbReference>
<keyword evidence="1" id="KW-0813">Transport</keyword>
<keyword evidence="4" id="KW-0249">Electron transport</keyword>
<feature type="region of interest" description="Disordered" evidence="7">
    <location>
        <begin position="27"/>
        <end position="113"/>
    </location>
</feature>